<evidence type="ECO:0000313" key="7">
    <source>
        <dbReference type="EMBL" id="QDV88559.1"/>
    </source>
</evidence>
<proteinExistence type="inferred from homology"/>
<organism evidence="7 8">
    <name type="scientific">Stieleria magnilauensis</name>
    <dbReference type="NCBI Taxonomy" id="2527963"/>
    <lineage>
        <taxon>Bacteria</taxon>
        <taxon>Pseudomonadati</taxon>
        <taxon>Planctomycetota</taxon>
        <taxon>Planctomycetia</taxon>
        <taxon>Pirellulales</taxon>
        <taxon>Pirellulaceae</taxon>
        <taxon>Stieleria</taxon>
    </lineage>
</organism>
<dbReference type="InterPro" id="IPR003593">
    <property type="entry name" value="AAA+_ATPase"/>
</dbReference>
<evidence type="ECO:0000259" key="6">
    <source>
        <dbReference type="SMART" id="SM00382"/>
    </source>
</evidence>
<protein>
    <submittedName>
        <fullName evidence="7">ATPase YjoB</fullName>
        <ecNumber evidence="7">3.-.-.-</ecNumber>
    </submittedName>
</protein>
<dbReference type="Pfam" id="PF00004">
    <property type="entry name" value="AAA"/>
    <property type="match status" value="1"/>
</dbReference>
<dbReference type="InterPro" id="IPR027417">
    <property type="entry name" value="P-loop_NTPase"/>
</dbReference>
<keyword evidence="2 4" id="KW-0547">Nucleotide-binding</keyword>
<feature type="compositionally biased region" description="Basic residues" evidence="5">
    <location>
        <begin position="406"/>
        <end position="416"/>
    </location>
</feature>
<dbReference type="PROSITE" id="PS00674">
    <property type="entry name" value="AAA"/>
    <property type="match status" value="1"/>
</dbReference>
<dbReference type="SUPFAM" id="SSF52540">
    <property type="entry name" value="P-loop containing nucleoside triphosphate hydrolases"/>
    <property type="match status" value="1"/>
</dbReference>
<dbReference type="SMART" id="SM00382">
    <property type="entry name" value="AAA"/>
    <property type="match status" value="1"/>
</dbReference>
<evidence type="ECO:0000256" key="5">
    <source>
        <dbReference type="SAM" id="MobiDB-lite"/>
    </source>
</evidence>
<keyword evidence="7" id="KW-0378">Hydrolase</keyword>
<reference evidence="7 8" key="1">
    <citation type="submission" date="2019-02" db="EMBL/GenBank/DDBJ databases">
        <title>Deep-cultivation of Planctomycetes and their phenomic and genomic characterization uncovers novel biology.</title>
        <authorList>
            <person name="Wiegand S."/>
            <person name="Jogler M."/>
            <person name="Boedeker C."/>
            <person name="Pinto D."/>
            <person name="Vollmers J."/>
            <person name="Rivas-Marin E."/>
            <person name="Kohn T."/>
            <person name="Peeters S.H."/>
            <person name="Heuer A."/>
            <person name="Rast P."/>
            <person name="Oberbeckmann S."/>
            <person name="Bunk B."/>
            <person name="Jeske O."/>
            <person name="Meyerdierks A."/>
            <person name="Storesund J.E."/>
            <person name="Kallscheuer N."/>
            <person name="Luecker S."/>
            <person name="Lage O.M."/>
            <person name="Pohl T."/>
            <person name="Merkel B.J."/>
            <person name="Hornburger P."/>
            <person name="Mueller R.-W."/>
            <person name="Bruemmer F."/>
            <person name="Labrenz M."/>
            <person name="Spormann A.M."/>
            <person name="Op den Camp H."/>
            <person name="Overmann J."/>
            <person name="Amann R."/>
            <person name="Jetten M.S.M."/>
            <person name="Mascher T."/>
            <person name="Medema M.H."/>
            <person name="Devos D.P."/>
            <person name="Kaster A.-K."/>
            <person name="Ovreas L."/>
            <person name="Rohde M."/>
            <person name="Galperin M.Y."/>
            <person name="Jogler C."/>
        </authorList>
    </citation>
    <scope>NUCLEOTIDE SEQUENCE [LARGE SCALE GENOMIC DNA]</scope>
    <source>
        <strain evidence="7 8">TBK1r</strain>
    </source>
</reference>
<evidence type="ECO:0000256" key="2">
    <source>
        <dbReference type="ARBA" id="ARBA00022741"/>
    </source>
</evidence>
<dbReference type="GO" id="GO:0016787">
    <property type="term" value="F:hydrolase activity"/>
    <property type="evidence" value="ECO:0007669"/>
    <property type="project" value="UniProtKB-KW"/>
</dbReference>
<dbReference type="EMBL" id="CP036432">
    <property type="protein sequence ID" value="QDV88559.1"/>
    <property type="molecule type" value="Genomic_DNA"/>
</dbReference>
<evidence type="ECO:0000256" key="3">
    <source>
        <dbReference type="ARBA" id="ARBA00022840"/>
    </source>
</evidence>
<evidence type="ECO:0000256" key="4">
    <source>
        <dbReference type="RuleBase" id="RU003651"/>
    </source>
</evidence>
<accession>A0ABX5Y2Q7</accession>
<evidence type="ECO:0000256" key="1">
    <source>
        <dbReference type="ARBA" id="ARBA00006914"/>
    </source>
</evidence>
<comment type="similarity">
    <text evidence="1 4">Belongs to the AAA ATPase family.</text>
</comment>
<sequence length="416" mass="47363">MLPSTFISEALGDNPSALAVKAESILLGHVGDQAVVPCRNLEVEEFARLGHCELEPLAEPRPSLFRYWGGEDYDRLFSSYEQVVWQVTWNDHSIHVVHLQWEAGCGGESRDWVVAESAEIADAFILDVERKTHAPGNAILVFSNGRWNRSHSLYEATRSASFDDLILADGMKDAIRNDFQQFLEAEDRYTRLGIAWRRGALMIGPPGNGKTHCARALVKELDISSLYVQSLSHQYYTPEQMWKQVFDRARGLRPCVLVLEDLDSLVNDENRSFFLNQLDGFEQNHGMIVLATTNHAERIDSAIIDRPSRFDRKYHFNLPALEERSQYLADWQQRLSGECGWTAEQVDPIAAITEAFSFAYLKELVVSSLMKWMHESSTDFAAVMTEQAGILQRQMKTELSEPASHNGRRRRRGERV</sequence>
<name>A0ABX5Y2Q7_9BACT</name>
<keyword evidence="3 4" id="KW-0067">ATP-binding</keyword>
<dbReference type="CDD" id="cd19481">
    <property type="entry name" value="RecA-like_protease"/>
    <property type="match status" value="1"/>
</dbReference>
<feature type="region of interest" description="Disordered" evidence="5">
    <location>
        <begin position="394"/>
        <end position="416"/>
    </location>
</feature>
<evidence type="ECO:0000313" key="8">
    <source>
        <dbReference type="Proteomes" id="UP000318081"/>
    </source>
</evidence>
<keyword evidence="8" id="KW-1185">Reference proteome</keyword>
<dbReference type="RefSeq" id="WP_145220950.1">
    <property type="nucleotide sequence ID" value="NZ_CP036432.1"/>
</dbReference>
<feature type="domain" description="AAA+ ATPase" evidence="6">
    <location>
        <begin position="196"/>
        <end position="320"/>
    </location>
</feature>
<gene>
    <name evidence="7" type="primary">yjoB</name>
    <name evidence="7" type="ORF">TBK1r_75940</name>
</gene>
<dbReference type="Gene3D" id="3.40.50.300">
    <property type="entry name" value="P-loop containing nucleotide triphosphate hydrolases"/>
    <property type="match status" value="1"/>
</dbReference>
<dbReference type="InterPro" id="IPR050221">
    <property type="entry name" value="26S_Proteasome_ATPase"/>
</dbReference>
<dbReference type="Proteomes" id="UP000318081">
    <property type="component" value="Chromosome"/>
</dbReference>
<dbReference type="InterPro" id="IPR003959">
    <property type="entry name" value="ATPase_AAA_core"/>
</dbReference>
<dbReference type="EC" id="3.-.-.-" evidence="7"/>
<dbReference type="InterPro" id="IPR003960">
    <property type="entry name" value="ATPase_AAA_CS"/>
</dbReference>
<dbReference type="PANTHER" id="PTHR23073">
    <property type="entry name" value="26S PROTEASOME REGULATORY SUBUNIT"/>
    <property type="match status" value="1"/>
</dbReference>